<comment type="caution">
    <text evidence="2">The sequence shown here is derived from an EMBL/GenBank/DDBJ whole genome shotgun (WGS) entry which is preliminary data.</text>
</comment>
<dbReference type="PROSITE" id="PS51257">
    <property type="entry name" value="PROKAR_LIPOPROTEIN"/>
    <property type="match status" value="1"/>
</dbReference>
<dbReference type="AlphaFoldDB" id="A0A7W6JXI3"/>
<organism evidence="2 3">
    <name type="scientific">Sphingomonas kyeonggiensis</name>
    <dbReference type="NCBI Taxonomy" id="1268553"/>
    <lineage>
        <taxon>Bacteria</taxon>
        <taxon>Pseudomonadati</taxon>
        <taxon>Pseudomonadota</taxon>
        <taxon>Alphaproteobacteria</taxon>
        <taxon>Sphingomonadales</taxon>
        <taxon>Sphingomonadaceae</taxon>
        <taxon>Sphingomonas</taxon>
    </lineage>
</organism>
<feature type="compositionally biased region" description="Basic and acidic residues" evidence="1">
    <location>
        <begin position="68"/>
        <end position="86"/>
    </location>
</feature>
<dbReference type="Proteomes" id="UP000557392">
    <property type="component" value="Unassembled WGS sequence"/>
</dbReference>
<evidence type="ECO:0008006" key="4">
    <source>
        <dbReference type="Google" id="ProtNLM"/>
    </source>
</evidence>
<evidence type="ECO:0000256" key="1">
    <source>
        <dbReference type="SAM" id="MobiDB-lite"/>
    </source>
</evidence>
<sequence>MLHRLKAIAFALVAPLVLASCLFVPGKFQSALTIRADRTFSFSYKGEVMAIDLQGFAGKAMQEGMADAAKEKSGKKGKTPEKAPDFTLTPEEKAKQDENFRKLAVEIAKEAGYRSVEYRGNGLFWVDYQISGTLDHGFVYPYNLDNQMIMPWIAVELRGKDLIRVKAPGYVRESGKGNGMGDMSALGAAGLGDMGEAFSRLEGTFVLTTDAELVSQNNEEGAVTVGKDKVITWKTDTTTDDAPMASIRVRAIN</sequence>
<dbReference type="EMBL" id="JACIEH010000006">
    <property type="protein sequence ID" value="MBB4101400.1"/>
    <property type="molecule type" value="Genomic_DNA"/>
</dbReference>
<dbReference type="RefSeq" id="WP_184000761.1">
    <property type="nucleotide sequence ID" value="NZ_JACIEH010000006.1"/>
</dbReference>
<reference evidence="2 3" key="1">
    <citation type="submission" date="2020-08" db="EMBL/GenBank/DDBJ databases">
        <title>Genomic Encyclopedia of Type Strains, Phase IV (KMG-IV): sequencing the most valuable type-strain genomes for metagenomic binning, comparative biology and taxonomic classification.</title>
        <authorList>
            <person name="Goeker M."/>
        </authorList>
    </citation>
    <scope>NUCLEOTIDE SEQUENCE [LARGE SCALE GENOMIC DNA]</scope>
    <source>
        <strain evidence="2 3">DSM 101806</strain>
    </source>
</reference>
<feature type="region of interest" description="Disordered" evidence="1">
    <location>
        <begin position="67"/>
        <end position="86"/>
    </location>
</feature>
<accession>A0A7W6JXI3</accession>
<gene>
    <name evidence="2" type="ORF">GGR46_004992</name>
</gene>
<keyword evidence="3" id="KW-1185">Reference proteome</keyword>
<evidence type="ECO:0000313" key="2">
    <source>
        <dbReference type="EMBL" id="MBB4101400.1"/>
    </source>
</evidence>
<proteinExistence type="predicted"/>
<protein>
    <recommendedName>
        <fullName evidence="4">Lipoprotein</fullName>
    </recommendedName>
</protein>
<name>A0A7W6JXI3_9SPHN</name>
<evidence type="ECO:0000313" key="3">
    <source>
        <dbReference type="Proteomes" id="UP000557392"/>
    </source>
</evidence>